<feature type="chain" id="PRO_5004084650" evidence="1">
    <location>
        <begin position="23"/>
        <end position="241"/>
    </location>
</feature>
<dbReference type="KEGG" id="ela:UCREL1_9096"/>
<sequence length="241" mass="27701">MRSFMMPFIMFALLSLLQLSFATAHADLSNNTSFTRATDASGLIPSGNATHDGLRHDLRRQVEGLGCDVAKNFQPYIFMECTEWCDQKDYGKNNILRYHVRLTGIPVDYKDWCDFLHMAVDLECGWTRPFWQCNYSGQDSRAPLDPKLGVYFVNQWTKEIQYADGVNMRFDWWGWWEPRDAMHDCVAGAMRLATCRDVKFVNGRHCIPVLHSEPDGSSEFHNEPVAPDHCHWASEVPADSQ</sequence>
<proteinExistence type="predicted"/>
<evidence type="ECO:0000256" key="1">
    <source>
        <dbReference type="SAM" id="SignalP"/>
    </source>
</evidence>
<reference evidence="3" key="1">
    <citation type="journal article" date="2013" name="Genome Announc.">
        <title>Draft genome sequence of the grapevine dieback fungus Eutypa lata UCR-EL1.</title>
        <authorList>
            <person name="Blanco-Ulate B."/>
            <person name="Rolshausen P.E."/>
            <person name="Cantu D."/>
        </authorList>
    </citation>
    <scope>NUCLEOTIDE SEQUENCE [LARGE SCALE GENOMIC DNA]</scope>
    <source>
        <strain evidence="3">UCR-EL1</strain>
    </source>
</reference>
<name>M7SIE1_EUTLA</name>
<dbReference type="EMBL" id="KB707138">
    <property type="protein sequence ID" value="EMR63942.1"/>
    <property type="molecule type" value="Genomic_DNA"/>
</dbReference>
<gene>
    <name evidence="2" type="ORF">UCREL1_9096</name>
</gene>
<evidence type="ECO:0000313" key="2">
    <source>
        <dbReference type="EMBL" id="EMR63942.1"/>
    </source>
</evidence>
<dbReference type="OrthoDB" id="4601177at2759"/>
<dbReference type="Proteomes" id="UP000012174">
    <property type="component" value="Unassembled WGS sequence"/>
</dbReference>
<evidence type="ECO:0000313" key="3">
    <source>
        <dbReference type="Proteomes" id="UP000012174"/>
    </source>
</evidence>
<keyword evidence="3" id="KW-1185">Reference proteome</keyword>
<feature type="signal peptide" evidence="1">
    <location>
        <begin position="1"/>
        <end position="22"/>
    </location>
</feature>
<accession>M7SIE1</accession>
<dbReference type="HOGENOM" id="CLU_1151798_0_0_1"/>
<organism evidence="2 3">
    <name type="scientific">Eutypa lata (strain UCR-EL1)</name>
    <name type="common">Grapevine dieback disease fungus</name>
    <name type="synonym">Eutypa armeniacae</name>
    <dbReference type="NCBI Taxonomy" id="1287681"/>
    <lineage>
        <taxon>Eukaryota</taxon>
        <taxon>Fungi</taxon>
        <taxon>Dikarya</taxon>
        <taxon>Ascomycota</taxon>
        <taxon>Pezizomycotina</taxon>
        <taxon>Sordariomycetes</taxon>
        <taxon>Xylariomycetidae</taxon>
        <taxon>Xylariales</taxon>
        <taxon>Diatrypaceae</taxon>
        <taxon>Eutypa</taxon>
    </lineage>
</organism>
<protein>
    <submittedName>
        <fullName evidence="2">Uncharacterized protein</fullName>
    </submittedName>
</protein>
<keyword evidence="1" id="KW-0732">Signal</keyword>
<dbReference type="AlphaFoldDB" id="M7SIE1"/>